<name>A0A7W7N4L8_9CAUL</name>
<dbReference type="InterPro" id="IPR002035">
    <property type="entry name" value="VWF_A"/>
</dbReference>
<comment type="caution">
    <text evidence="2">The sequence shown here is derived from an EMBL/GenBank/DDBJ whole genome shotgun (WGS) entry which is preliminary data.</text>
</comment>
<accession>A0A7W7N4L8</accession>
<dbReference type="RefSeq" id="WP_184273600.1">
    <property type="nucleotide sequence ID" value="NZ_JACHKY010000007.1"/>
</dbReference>
<feature type="domain" description="VWFA" evidence="1">
    <location>
        <begin position="23"/>
        <end position="201"/>
    </location>
</feature>
<evidence type="ECO:0000313" key="3">
    <source>
        <dbReference type="Proteomes" id="UP000539957"/>
    </source>
</evidence>
<dbReference type="EMBL" id="JACHKY010000007">
    <property type="protein sequence ID" value="MBB4799745.1"/>
    <property type="molecule type" value="Genomic_DNA"/>
</dbReference>
<dbReference type="PIRSF" id="PIRSF020634">
    <property type="entry name" value="TerY_vWA"/>
    <property type="match status" value="1"/>
</dbReference>
<evidence type="ECO:0000313" key="2">
    <source>
        <dbReference type="EMBL" id="MBB4799745.1"/>
    </source>
</evidence>
<dbReference type="SMART" id="SM00327">
    <property type="entry name" value="VWA"/>
    <property type="match status" value="1"/>
</dbReference>
<sequence>MSDYDQVPFAGVEFADNPEPRCPCVLLLDTSMSMSGAKIQHLNEGLKVFIEEMKSDSMAAKRVELAVVTFGPVEVVQTFVTPDQFYLNDLRPTGDTPMGAAVQTALSLIEERKSAYRANGVGYYRPWVFLITDGEPTDDVSAAKAAIRAGEESKAFMFYAVAVEGADVERLKALTTRTPLKLKGLAFRELFVWLSNSLGSVSRSQPGDAVPLDNPTAPDGWAVAG</sequence>
<dbReference type="Pfam" id="PF00092">
    <property type="entry name" value="VWA"/>
    <property type="match status" value="1"/>
</dbReference>
<evidence type="ECO:0000259" key="1">
    <source>
        <dbReference type="PROSITE" id="PS50234"/>
    </source>
</evidence>
<organism evidence="2 3">
    <name type="scientific">Brevundimonas bullata</name>
    <dbReference type="NCBI Taxonomy" id="13160"/>
    <lineage>
        <taxon>Bacteria</taxon>
        <taxon>Pseudomonadati</taxon>
        <taxon>Pseudomonadota</taxon>
        <taxon>Alphaproteobacteria</taxon>
        <taxon>Caulobacterales</taxon>
        <taxon>Caulobacteraceae</taxon>
        <taxon>Brevundimonas</taxon>
    </lineage>
</organism>
<dbReference type="AlphaFoldDB" id="A0A7W7N4L8"/>
<dbReference type="PROSITE" id="PS50234">
    <property type="entry name" value="VWFA"/>
    <property type="match status" value="1"/>
</dbReference>
<gene>
    <name evidence="2" type="ORF">HNP32_003505</name>
</gene>
<dbReference type="SUPFAM" id="SSF53300">
    <property type="entry name" value="vWA-like"/>
    <property type="match status" value="1"/>
</dbReference>
<reference evidence="2 3" key="1">
    <citation type="submission" date="2020-08" db="EMBL/GenBank/DDBJ databases">
        <title>Functional genomics of gut bacteria from endangered species of beetles.</title>
        <authorList>
            <person name="Carlos-Shanley C."/>
        </authorList>
    </citation>
    <scope>NUCLEOTIDE SEQUENCE [LARGE SCALE GENOMIC DNA]</scope>
    <source>
        <strain evidence="2 3">S00123</strain>
    </source>
</reference>
<protein>
    <submittedName>
        <fullName evidence="2">Uncharacterized protein YegL</fullName>
    </submittedName>
</protein>
<dbReference type="InterPro" id="IPR036465">
    <property type="entry name" value="vWFA_dom_sf"/>
</dbReference>
<dbReference type="Proteomes" id="UP000539957">
    <property type="component" value="Unassembled WGS sequence"/>
</dbReference>
<proteinExistence type="predicted"/>
<keyword evidence="3" id="KW-1185">Reference proteome</keyword>
<dbReference type="Gene3D" id="3.40.50.410">
    <property type="entry name" value="von Willebrand factor, type A domain"/>
    <property type="match status" value="1"/>
</dbReference>
<dbReference type="InterPro" id="IPR011392">
    <property type="entry name" value="Tellurite-R_TerY"/>
</dbReference>